<dbReference type="EMBL" id="CP036426">
    <property type="protein sequence ID" value="QDV33007.1"/>
    <property type="molecule type" value="Genomic_DNA"/>
</dbReference>
<feature type="region of interest" description="Disordered" evidence="1">
    <location>
        <begin position="20"/>
        <end position="70"/>
    </location>
</feature>
<evidence type="ECO:0008006" key="4">
    <source>
        <dbReference type="Google" id="ProtNLM"/>
    </source>
</evidence>
<name>A0A518GWN5_9BACT</name>
<dbReference type="KEGG" id="tpla:ElP_08490"/>
<accession>A0A518GWN5</accession>
<dbReference type="AlphaFoldDB" id="A0A518GWN5"/>
<keyword evidence="3" id="KW-1185">Reference proteome</keyword>
<gene>
    <name evidence="2" type="ORF">ElP_08490</name>
</gene>
<reference evidence="2 3" key="1">
    <citation type="submission" date="2019-02" db="EMBL/GenBank/DDBJ databases">
        <title>Deep-cultivation of Planctomycetes and their phenomic and genomic characterization uncovers novel biology.</title>
        <authorList>
            <person name="Wiegand S."/>
            <person name="Jogler M."/>
            <person name="Boedeker C."/>
            <person name="Pinto D."/>
            <person name="Vollmers J."/>
            <person name="Rivas-Marin E."/>
            <person name="Kohn T."/>
            <person name="Peeters S.H."/>
            <person name="Heuer A."/>
            <person name="Rast P."/>
            <person name="Oberbeckmann S."/>
            <person name="Bunk B."/>
            <person name="Jeske O."/>
            <person name="Meyerdierks A."/>
            <person name="Storesund J.E."/>
            <person name="Kallscheuer N."/>
            <person name="Luecker S."/>
            <person name="Lage O.M."/>
            <person name="Pohl T."/>
            <person name="Merkel B.J."/>
            <person name="Hornburger P."/>
            <person name="Mueller R.-W."/>
            <person name="Bruemmer F."/>
            <person name="Labrenz M."/>
            <person name="Spormann A.M."/>
            <person name="Op den Camp H."/>
            <person name="Overmann J."/>
            <person name="Amann R."/>
            <person name="Jetten M.S.M."/>
            <person name="Mascher T."/>
            <person name="Medema M.H."/>
            <person name="Devos D.P."/>
            <person name="Kaster A.-K."/>
            <person name="Ovreas L."/>
            <person name="Rohde M."/>
            <person name="Galperin M.Y."/>
            <person name="Jogler C."/>
        </authorList>
    </citation>
    <scope>NUCLEOTIDE SEQUENCE [LARGE SCALE GENOMIC DNA]</scope>
    <source>
        <strain evidence="2 3">ElP</strain>
    </source>
</reference>
<dbReference type="OrthoDB" id="248838at2"/>
<evidence type="ECO:0000313" key="2">
    <source>
        <dbReference type="EMBL" id="QDV33007.1"/>
    </source>
</evidence>
<proteinExistence type="predicted"/>
<protein>
    <recommendedName>
        <fullName evidence="4">Bacterial type II and III secretion system protein</fullName>
    </recommendedName>
</protein>
<organism evidence="2 3">
    <name type="scientific">Tautonia plasticadhaerens</name>
    <dbReference type="NCBI Taxonomy" id="2527974"/>
    <lineage>
        <taxon>Bacteria</taxon>
        <taxon>Pseudomonadati</taxon>
        <taxon>Planctomycetota</taxon>
        <taxon>Planctomycetia</taxon>
        <taxon>Isosphaerales</taxon>
        <taxon>Isosphaeraceae</taxon>
        <taxon>Tautonia</taxon>
    </lineage>
</organism>
<dbReference type="RefSeq" id="WP_145267431.1">
    <property type="nucleotide sequence ID" value="NZ_CP036426.1"/>
</dbReference>
<evidence type="ECO:0000313" key="3">
    <source>
        <dbReference type="Proteomes" id="UP000317835"/>
    </source>
</evidence>
<sequence length="399" mass="43590">MDRRTALFGTMMLGGLLGRSARGQDRRSGFRPAQETLGEPALEPDLGIGADPIAPDPGGGAASGADPAEDVPFVPPSQITQDGLGWGIFNIAPYTALPHSRDTARPEAALVEWIFRFTGSGIWHGEDLSVLSVTPKQLRAFHREEVLGRVNEVYKRFVDAWFDVLTLRVRIVAATDLRWRYDLFSRLDSVKLGEDGRGGPQGQHAWLVEPSTTERLMATMSLSQSFRVIEERKEPIVNGQTLAMKTGLKDPITYRGGLDRSSKVQIGFEPTVEAVEEGVVLRASPLLREDGTSVDLAVDLGATVVRRKHPTRVIVPRQIGPAEMDIEVPEVAHTRLNQTIPAWPLDKTLILSAGILPGIFLNKGGPLNLGLGGPSQTELLVVLDLQSNLESARRRRDRG</sequence>
<dbReference type="Proteomes" id="UP000317835">
    <property type="component" value="Chromosome"/>
</dbReference>
<evidence type="ECO:0000256" key="1">
    <source>
        <dbReference type="SAM" id="MobiDB-lite"/>
    </source>
</evidence>